<sequence length="64" mass="7619">MFFIFQTTTTKRIIKNFTYTDMLLIEKFENHHHQQQQQQAKMFQCNRPIKSPGPGCLQCLINDS</sequence>
<reference evidence="1 2" key="1">
    <citation type="journal article" date="2018" name="J. Allergy Clin. Immunol.">
        <title>High-quality assembly of Dermatophagoides pteronyssinus genome and transcriptome reveals a wide range of novel allergens.</title>
        <authorList>
            <person name="Liu X.Y."/>
            <person name="Yang K.Y."/>
            <person name="Wang M.Q."/>
            <person name="Kwok J.S."/>
            <person name="Zeng X."/>
            <person name="Yang Z."/>
            <person name="Xiao X.J."/>
            <person name="Lau C.P."/>
            <person name="Li Y."/>
            <person name="Huang Z.M."/>
            <person name="Ba J.G."/>
            <person name="Yim A.K."/>
            <person name="Ouyang C.Y."/>
            <person name="Ngai S.M."/>
            <person name="Chan T.F."/>
            <person name="Leung E.L."/>
            <person name="Liu L."/>
            <person name="Liu Z.G."/>
            <person name="Tsui S.K."/>
        </authorList>
    </citation>
    <scope>NUCLEOTIDE SEQUENCE [LARGE SCALE GENOMIC DNA]</scope>
    <source>
        <strain evidence="1">Derp</strain>
    </source>
</reference>
<name>A0ABQ8JBY3_DERPT</name>
<keyword evidence="2" id="KW-1185">Reference proteome</keyword>
<dbReference type="EMBL" id="NJHN03000054">
    <property type="protein sequence ID" value="KAH9420109.1"/>
    <property type="molecule type" value="Genomic_DNA"/>
</dbReference>
<dbReference type="Proteomes" id="UP000887458">
    <property type="component" value="Unassembled WGS sequence"/>
</dbReference>
<gene>
    <name evidence="1" type="ORF">DERP_001944</name>
</gene>
<evidence type="ECO:0000313" key="2">
    <source>
        <dbReference type="Proteomes" id="UP000887458"/>
    </source>
</evidence>
<accession>A0ABQ8JBY3</accession>
<evidence type="ECO:0000313" key="1">
    <source>
        <dbReference type="EMBL" id="KAH9420109.1"/>
    </source>
</evidence>
<proteinExistence type="predicted"/>
<comment type="caution">
    <text evidence="1">The sequence shown here is derived from an EMBL/GenBank/DDBJ whole genome shotgun (WGS) entry which is preliminary data.</text>
</comment>
<reference evidence="1 2" key="2">
    <citation type="journal article" date="2022" name="Mol. Biol. Evol.">
        <title>Comparative Genomics Reveals Insights into the Divergent Evolution of Astigmatic Mites and Household Pest Adaptations.</title>
        <authorList>
            <person name="Xiong Q."/>
            <person name="Wan A.T."/>
            <person name="Liu X."/>
            <person name="Fung C.S."/>
            <person name="Xiao X."/>
            <person name="Malainual N."/>
            <person name="Hou J."/>
            <person name="Wang L."/>
            <person name="Wang M."/>
            <person name="Yang K.Y."/>
            <person name="Cui Y."/>
            <person name="Leung E.L."/>
            <person name="Nong W."/>
            <person name="Shin S.K."/>
            <person name="Au S.W."/>
            <person name="Jeong K.Y."/>
            <person name="Chew F.T."/>
            <person name="Hui J.H."/>
            <person name="Leung T.F."/>
            <person name="Tungtrongchitr A."/>
            <person name="Zhong N."/>
            <person name="Liu Z."/>
            <person name="Tsui S.K."/>
        </authorList>
    </citation>
    <scope>NUCLEOTIDE SEQUENCE [LARGE SCALE GENOMIC DNA]</scope>
    <source>
        <strain evidence="1">Derp</strain>
    </source>
</reference>
<organism evidence="1 2">
    <name type="scientific">Dermatophagoides pteronyssinus</name>
    <name type="common">European house dust mite</name>
    <dbReference type="NCBI Taxonomy" id="6956"/>
    <lineage>
        <taxon>Eukaryota</taxon>
        <taxon>Metazoa</taxon>
        <taxon>Ecdysozoa</taxon>
        <taxon>Arthropoda</taxon>
        <taxon>Chelicerata</taxon>
        <taxon>Arachnida</taxon>
        <taxon>Acari</taxon>
        <taxon>Acariformes</taxon>
        <taxon>Sarcoptiformes</taxon>
        <taxon>Astigmata</taxon>
        <taxon>Psoroptidia</taxon>
        <taxon>Analgoidea</taxon>
        <taxon>Pyroglyphidae</taxon>
        <taxon>Dermatophagoidinae</taxon>
        <taxon>Dermatophagoides</taxon>
    </lineage>
</organism>
<protein>
    <submittedName>
        <fullName evidence="1">Uncharacterized protein</fullName>
    </submittedName>
</protein>